<proteinExistence type="predicted"/>
<dbReference type="Gene3D" id="2.60.40.10">
    <property type="entry name" value="Immunoglobulins"/>
    <property type="match status" value="1"/>
</dbReference>
<dbReference type="OrthoDB" id="5969272at2759"/>
<protein>
    <submittedName>
        <fullName evidence="3">Fibronectin type-III domain-containing protein</fullName>
    </submittedName>
</protein>
<keyword evidence="2" id="KW-1185">Reference proteome</keyword>
<dbReference type="WBParaSite" id="GPUH_0000211901-mRNA-1">
    <property type="protein sequence ID" value="GPUH_0000211901-mRNA-1"/>
    <property type="gene ID" value="GPUH_0000211901"/>
</dbReference>
<evidence type="ECO:0000313" key="3">
    <source>
        <dbReference type="WBParaSite" id="GPUH_0000211901-mRNA-1"/>
    </source>
</evidence>
<sequence length="198" mass="22267">MRQVSVLEFNRLTKSAVHRQRLSIRLPSTRVVLENLEPRTVYNVTIKAGTDFGYGDLGWACFSTLDYGEENVLKLKARTPNSLTLTWPASWLPAATEPYTIRARTLHSVSGREREVSISNHNEDGSNPEYVLRNLEPGSTFNVTLSTAFEFLKFKANGVRLMSLKVPASRGKYYLKNPLAPPNRKATWAVFSTLGQGY</sequence>
<dbReference type="SUPFAM" id="SSF49265">
    <property type="entry name" value="Fibronectin type III"/>
    <property type="match status" value="1"/>
</dbReference>
<dbReference type="InterPro" id="IPR013783">
    <property type="entry name" value="Ig-like_fold"/>
</dbReference>
<dbReference type="EMBL" id="UYRT01002982">
    <property type="protein sequence ID" value="VDK32296.1"/>
    <property type="molecule type" value="Genomic_DNA"/>
</dbReference>
<evidence type="ECO:0000313" key="1">
    <source>
        <dbReference type="EMBL" id="VDK32296.1"/>
    </source>
</evidence>
<reference evidence="3" key="1">
    <citation type="submission" date="2016-06" db="UniProtKB">
        <authorList>
            <consortium name="WormBaseParasite"/>
        </authorList>
    </citation>
    <scope>IDENTIFICATION</scope>
</reference>
<dbReference type="InterPro" id="IPR003961">
    <property type="entry name" value="FN3_dom"/>
</dbReference>
<dbReference type="CDD" id="cd00063">
    <property type="entry name" value="FN3"/>
    <property type="match status" value="1"/>
</dbReference>
<reference evidence="1 2" key="2">
    <citation type="submission" date="2018-11" db="EMBL/GenBank/DDBJ databases">
        <authorList>
            <consortium name="Pathogen Informatics"/>
        </authorList>
    </citation>
    <scope>NUCLEOTIDE SEQUENCE [LARGE SCALE GENOMIC DNA]</scope>
</reference>
<name>A0A183D073_9BILA</name>
<dbReference type="InterPro" id="IPR036116">
    <property type="entry name" value="FN3_sf"/>
</dbReference>
<dbReference type="AlphaFoldDB" id="A0A183D073"/>
<evidence type="ECO:0000313" key="2">
    <source>
        <dbReference type="Proteomes" id="UP000271098"/>
    </source>
</evidence>
<gene>
    <name evidence="1" type="ORF">GPUH_LOCUS2114</name>
</gene>
<organism evidence="3">
    <name type="scientific">Gongylonema pulchrum</name>
    <dbReference type="NCBI Taxonomy" id="637853"/>
    <lineage>
        <taxon>Eukaryota</taxon>
        <taxon>Metazoa</taxon>
        <taxon>Ecdysozoa</taxon>
        <taxon>Nematoda</taxon>
        <taxon>Chromadorea</taxon>
        <taxon>Rhabditida</taxon>
        <taxon>Spirurina</taxon>
        <taxon>Spiruromorpha</taxon>
        <taxon>Spiruroidea</taxon>
        <taxon>Gongylonematidae</taxon>
        <taxon>Gongylonema</taxon>
    </lineage>
</organism>
<accession>A0A183D073</accession>
<dbReference type="Proteomes" id="UP000271098">
    <property type="component" value="Unassembled WGS sequence"/>
</dbReference>